<dbReference type="AlphaFoldDB" id="A0A1U9URI7"/>
<accession>A0A1U9URI7</accession>
<proteinExistence type="predicted"/>
<evidence type="ECO:0000313" key="1">
    <source>
        <dbReference type="EMBL" id="AQV95047.1"/>
    </source>
</evidence>
<name>A0A1U9URI7_CUPNE</name>
<dbReference type="Proteomes" id="UP000189627">
    <property type="component" value="Chromosome 1"/>
</dbReference>
<protein>
    <submittedName>
        <fullName evidence="1">Uncharacterized protein</fullName>
    </submittedName>
</protein>
<dbReference type="EMBL" id="CP017757">
    <property type="protein sequence ID" value="AQV95047.1"/>
    <property type="molecule type" value="Genomic_DNA"/>
</dbReference>
<gene>
    <name evidence="1" type="ORF">BJN34_14290</name>
</gene>
<evidence type="ECO:0000313" key="2">
    <source>
        <dbReference type="Proteomes" id="UP000189627"/>
    </source>
</evidence>
<organism evidence="1 2">
    <name type="scientific">Cupriavidus necator</name>
    <name type="common">Alcaligenes eutrophus</name>
    <name type="synonym">Ralstonia eutropha</name>
    <dbReference type="NCBI Taxonomy" id="106590"/>
    <lineage>
        <taxon>Bacteria</taxon>
        <taxon>Pseudomonadati</taxon>
        <taxon>Pseudomonadota</taxon>
        <taxon>Betaproteobacteria</taxon>
        <taxon>Burkholderiales</taxon>
        <taxon>Burkholderiaceae</taxon>
        <taxon>Cupriavidus</taxon>
    </lineage>
</organism>
<dbReference type="KEGG" id="cuh:BJN34_14290"/>
<reference evidence="2" key="1">
    <citation type="submission" date="2017-02" db="EMBL/GenBank/DDBJ databases">
        <title>Complete genome sequence of Cupriavidus necator strain NH9, a 3-chlorobenzoate degrader.</title>
        <authorList>
            <person name="Moriuchi R."/>
            <person name="Dohra H."/>
            <person name="Ogawa N."/>
        </authorList>
    </citation>
    <scope>NUCLEOTIDE SEQUENCE [LARGE SCALE GENOMIC DNA]</scope>
    <source>
        <strain evidence="2">NH9</strain>
    </source>
</reference>
<sequence>MMTAARVRMTKAAGLALLAGLLALGFVGYLRPGFIVDLTNMVLAWCG</sequence>